<evidence type="ECO:0000313" key="4">
    <source>
        <dbReference type="Proteomes" id="UP000600365"/>
    </source>
</evidence>
<protein>
    <submittedName>
        <fullName evidence="3">Uncharacterized protein</fullName>
    </submittedName>
</protein>
<dbReference type="AlphaFoldDB" id="A0A918DAH3"/>
<organism evidence="3 4">
    <name type="scientific">Streptomyces albiflavescens</name>
    <dbReference type="NCBI Taxonomy" id="1623582"/>
    <lineage>
        <taxon>Bacteria</taxon>
        <taxon>Bacillati</taxon>
        <taxon>Actinomycetota</taxon>
        <taxon>Actinomycetes</taxon>
        <taxon>Kitasatosporales</taxon>
        <taxon>Streptomycetaceae</taxon>
        <taxon>Streptomyces</taxon>
    </lineage>
</organism>
<feature type="signal peptide" evidence="2">
    <location>
        <begin position="1"/>
        <end position="31"/>
    </location>
</feature>
<evidence type="ECO:0000256" key="2">
    <source>
        <dbReference type="SAM" id="SignalP"/>
    </source>
</evidence>
<feature type="transmembrane region" description="Helical" evidence="1">
    <location>
        <begin position="461"/>
        <end position="482"/>
    </location>
</feature>
<feature type="chain" id="PRO_5039358338" evidence="2">
    <location>
        <begin position="32"/>
        <end position="536"/>
    </location>
</feature>
<accession>A0A918DAH3</accession>
<keyword evidence="1" id="KW-0812">Transmembrane</keyword>
<dbReference type="EMBL" id="BMMM01000032">
    <property type="protein sequence ID" value="GGN95344.1"/>
    <property type="molecule type" value="Genomic_DNA"/>
</dbReference>
<gene>
    <name evidence="3" type="ORF">GCM10011579_095810</name>
</gene>
<keyword evidence="1" id="KW-0472">Membrane</keyword>
<feature type="transmembrane region" description="Helical" evidence="1">
    <location>
        <begin position="494"/>
        <end position="512"/>
    </location>
</feature>
<keyword evidence="2" id="KW-0732">Signal</keyword>
<evidence type="ECO:0000313" key="3">
    <source>
        <dbReference type="EMBL" id="GGN95344.1"/>
    </source>
</evidence>
<comment type="caution">
    <text evidence="3">The sequence shown here is derived from an EMBL/GenBank/DDBJ whole genome shotgun (WGS) entry which is preliminary data.</text>
</comment>
<sequence>MSRISLSVRSRALFLSAIVAVLLAISGNGHAHALVHATSDAMPLPQATSWDVRSWRWLPWQTGDTAHATIPLNETCPVGTQLMDASTYVSTGRDTAEVEAEPCTGTAAVVLRITSLDTVGSYTGSVDLSSKPGGKVKLTVRHSDAWLWPTVVVTVGVLTSLMIRRWGVRSTLRACLHELARARNELDSVTQALPKAGAEPPYRIGTSVHSRLTALRGRVIGVATAHPLSLAETAPDYVGVKQEINNVVGAIDAWRSVPEALRSVRQDLERLNSDSIPSPHPALGRQPAFLDSLASILAGKEIEADDLKTRADDIFAAQNVASRWWELNERAMQLSQQYRELESEQHSQAQTGFAPTAGFSPLDSFWLSFSSAVNQLWRRKDFREILPDGIAALLDAAAAKMDEVSLPKEAERQLLPDAGGLYGGPQLGGEAGAPLPQFLTTLSPFTRPLWTRPRFGQFGDALIILILASGAIWAGLATLYFGKTFGGVVDYVTLGLWGLGVQAAIDILAGAIDRTAAVRATSAPLPVATSRPPIGW</sequence>
<dbReference type="Proteomes" id="UP000600365">
    <property type="component" value="Unassembled WGS sequence"/>
</dbReference>
<feature type="transmembrane region" description="Helical" evidence="1">
    <location>
        <begin position="145"/>
        <end position="163"/>
    </location>
</feature>
<dbReference type="RefSeq" id="WP_189192465.1">
    <property type="nucleotide sequence ID" value="NZ_BMMM01000032.1"/>
</dbReference>
<name>A0A918DAH3_9ACTN</name>
<proteinExistence type="predicted"/>
<keyword evidence="4" id="KW-1185">Reference proteome</keyword>
<keyword evidence="1" id="KW-1133">Transmembrane helix</keyword>
<reference evidence="3 4" key="1">
    <citation type="journal article" date="2014" name="Int. J. Syst. Evol. Microbiol.">
        <title>Complete genome sequence of Corynebacterium casei LMG S-19264T (=DSM 44701T), isolated from a smear-ripened cheese.</title>
        <authorList>
            <consortium name="US DOE Joint Genome Institute (JGI-PGF)"/>
            <person name="Walter F."/>
            <person name="Albersmeier A."/>
            <person name="Kalinowski J."/>
            <person name="Ruckert C."/>
        </authorList>
    </citation>
    <scope>NUCLEOTIDE SEQUENCE [LARGE SCALE GENOMIC DNA]</scope>
    <source>
        <strain evidence="3 4">CGMCC 4.7111</strain>
    </source>
</reference>
<evidence type="ECO:0000256" key="1">
    <source>
        <dbReference type="SAM" id="Phobius"/>
    </source>
</evidence>